<dbReference type="EMBL" id="KF900763">
    <property type="protein sequence ID" value="AIF06196.1"/>
    <property type="molecule type" value="Genomic_DNA"/>
</dbReference>
<proteinExistence type="predicted"/>
<dbReference type="InterPro" id="IPR027275">
    <property type="entry name" value="PRC-brl_dom"/>
</dbReference>
<dbReference type="PANTHER" id="PTHR38137:SF1">
    <property type="entry name" value="PRC-BARREL DOMAIN-CONTAINING PROTEIN"/>
    <property type="match status" value="1"/>
</dbReference>
<dbReference type="AlphaFoldDB" id="A0A075GQC1"/>
<sequence length="95" mass="10805">MLHEASRIIGLSVYTRRGAHLGTVHDVRLDTTSRRIDSLYVTGTEPRLVPDGANIIVPYRWVQDLDDVVVLRHFPEPLQFGETAEVANTEMEFED</sequence>
<dbReference type="InterPro" id="IPR011033">
    <property type="entry name" value="PRC_barrel-like_sf"/>
</dbReference>
<name>A0A075GQC1_9EURY</name>
<dbReference type="Pfam" id="PF05239">
    <property type="entry name" value="PRC"/>
    <property type="match status" value="1"/>
</dbReference>
<evidence type="ECO:0000259" key="1">
    <source>
        <dbReference type="Pfam" id="PF05239"/>
    </source>
</evidence>
<dbReference type="Gene3D" id="2.30.30.240">
    <property type="entry name" value="PRC-barrel domain"/>
    <property type="match status" value="1"/>
</dbReference>
<organism evidence="2">
    <name type="scientific">uncultured marine group II/III euryarchaeote KM3_190_A12</name>
    <dbReference type="NCBI Taxonomy" id="1457961"/>
    <lineage>
        <taxon>Archaea</taxon>
        <taxon>Methanobacteriati</taxon>
        <taxon>Methanobacteriota</taxon>
        <taxon>environmental samples</taxon>
    </lineage>
</organism>
<dbReference type="PANTHER" id="PTHR38137">
    <property type="entry name" value="PRC-BARREL DOMAIN PROTEIN"/>
    <property type="match status" value="1"/>
</dbReference>
<accession>A0A075GQC1</accession>
<reference evidence="2" key="1">
    <citation type="journal article" date="2014" name="Genome Biol. Evol.">
        <title>Pangenome evidence for extensive interdomain horizontal transfer affecting lineage core and shell genes in uncultured planktonic thaumarchaeota and euryarchaeota.</title>
        <authorList>
            <person name="Deschamps P."/>
            <person name="Zivanovic Y."/>
            <person name="Moreira D."/>
            <person name="Rodriguez-Valera F."/>
            <person name="Lopez-Garcia P."/>
        </authorList>
    </citation>
    <scope>NUCLEOTIDE SEQUENCE</scope>
</reference>
<dbReference type="SUPFAM" id="SSF50346">
    <property type="entry name" value="PRC-barrel domain"/>
    <property type="match status" value="1"/>
</dbReference>
<protein>
    <submittedName>
        <fullName evidence="2">PRC-barrel domain-containing protein</fullName>
    </submittedName>
</protein>
<feature type="domain" description="PRC-barrel" evidence="1">
    <location>
        <begin position="4"/>
        <end position="71"/>
    </location>
</feature>
<evidence type="ECO:0000313" key="2">
    <source>
        <dbReference type="EMBL" id="AIF06196.1"/>
    </source>
</evidence>